<dbReference type="PANTHER" id="PTHR33877:SF1">
    <property type="entry name" value="TYPE IV METHYL-DIRECTED RESTRICTION ENZYME ECOKMCRA"/>
    <property type="match status" value="1"/>
</dbReference>
<name>A0ABV4YIB9_9CYAN</name>
<dbReference type="GO" id="GO:0004519">
    <property type="term" value="F:endonuclease activity"/>
    <property type="evidence" value="ECO:0007669"/>
    <property type="project" value="UniProtKB-KW"/>
</dbReference>
<dbReference type="InterPro" id="IPR003615">
    <property type="entry name" value="HNH_nuc"/>
</dbReference>
<dbReference type="SMART" id="SM00507">
    <property type="entry name" value="HNHc"/>
    <property type="match status" value="1"/>
</dbReference>
<keyword evidence="2" id="KW-0378">Hydrolase</keyword>
<organism evidence="2 3">
    <name type="scientific">Floridaenema fluviatile BLCC-F154</name>
    <dbReference type="NCBI Taxonomy" id="3153640"/>
    <lineage>
        <taxon>Bacteria</taxon>
        <taxon>Bacillati</taxon>
        <taxon>Cyanobacteriota</taxon>
        <taxon>Cyanophyceae</taxon>
        <taxon>Oscillatoriophycideae</taxon>
        <taxon>Aerosakkonematales</taxon>
        <taxon>Aerosakkonemataceae</taxon>
        <taxon>Floridanema</taxon>
        <taxon>Floridanema fluviatile</taxon>
    </lineage>
</organism>
<accession>A0ABV4YIB9</accession>
<dbReference type="EMBL" id="JBHFNS010000078">
    <property type="protein sequence ID" value="MFB2937843.1"/>
    <property type="molecule type" value="Genomic_DNA"/>
</dbReference>
<evidence type="ECO:0000313" key="3">
    <source>
        <dbReference type="Proteomes" id="UP001576776"/>
    </source>
</evidence>
<dbReference type="RefSeq" id="WP_413259325.1">
    <property type="nucleotide sequence ID" value="NZ_JBHFNS010000078.1"/>
</dbReference>
<dbReference type="CDD" id="cd00085">
    <property type="entry name" value="HNHc"/>
    <property type="match status" value="1"/>
</dbReference>
<keyword evidence="2" id="KW-0255">Endonuclease</keyword>
<comment type="caution">
    <text evidence="2">The sequence shown here is derived from an EMBL/GenBank/DDBJ whole genome shotgun (WGS) entry which is preliminary data.</text>
</comment>
<dbReference type="Gene3D" id="1.10.30.50">
    <property type="match status" value="1"/>
</dbReference>
<sequence>MTIPEKLRQQVVKEASYCCEYCKTSSRLTGTPLVMEHIIPRSLGGEDERENLAASCYRCNEFKGAKTHGIDPETGQLVPLFNPRNQIWNEHFIWVNGGTHMTGLTATGRATVISLRLNNDNLVEARTIWIESGWHPPLLNF</sequence>
<dbReference type="PANTHER" id="PTHR33877">
    <property type="entry name" value="SLL1193 PROTEIN"/>
    <property type="match status" value="1"/>
</dbReference>
<dbReference type="InterPro" id="IPR052892">
    <property type="entry name" value="NA-targeting_endonuclease"/>
</dbReference>
<evidence type="ECO:0000313" key="2">
    <source>
        <dbReference type="EMBL" id="MFB2937843.1"/>
    </source>
</evidence>
<keyword evidence="3" id="KW-1185">Reference proteome</keyword>
<reference evidence="2 3" key="1">
    <citation type="submission" date="2024-09" db="EMBL/GenBank/DDBJ databases">
        <title>Floridaenema gen nov. (Aerosakkonemataceae, Aerosakkonematales ord. nov., Cyanobacteria) from benthic tropical and subtropical fresh waters, with the description of four new species.</title>
        <authorList>
            <person name="Moretto J.A."/>
            <person name="Berthold D.E."/>
            <person name="Lefler F.W."/>
            <person name="Huang I.-S."/>
            <person name="Laughinghouse H. IV."/>
        </authorList>
    </citation>
    <scope>NUCLEOTIDE SEQUENCE [LARGE SCALE GENOMIC DNA]</scope>
    <source>
        <strain evidence="2 3">BLCC-F154</strain>
    </source>
</reference>
<evidence type="ECO:0000259" key="1">
    <source>
        <dbReference type="SMART" id="SM00507"/>
    </source>
</evidence>
<gene>
    <name evidence="2" type="ORF">ACE1B6_21550</name>
</gene>
<keyword evidence="2" id="KW-0540">Nuclease</keyword>
<dbReference type="Pfam" id="PF01844">
    <property type="entry name" value="HNH"/>
    <property type="match status" value="1"/>
</dbReference>
<dbReference type="InterPro" id="IPR002711">
    <property type="entry name" value="HNH"/>
</dbReference>
<proteinExistence type="predicted"/>
<dbReference type="Proteomes" id="UP001576776">
    <property type="component" value="Unassembled WGS sequence"/>
</dbReference>
<feature type="domain" description="HNH nuclease" evidence="1">
    <location>
        <begin position="6"/>
        <end position="61"/>
    </location>
</feature>
<protein>
    <submittedName>
        <fullName evidence="2">HNH endonuclease</fullName>
    </submittedName>
</protein>